<dbReference type="PRINTS" id="PR00080">
    <property type="entry name" value="SDRFAMILY"/>
</dbReference>
<dbReference type="InterPro" id="IPR020904">
    <property type="entry name" value="Sc_DH/Rdtase_CS"/>
</dbReference>
<dbReference type="CDD" id="cd05332">
    <property type="entry name" value="11beta-HSD1_like_SDR_c"/>
    <property type="match status" value="1"/>
</dbReference>
<evidence type="ECO:0000256" key="5">
    <source>
        <dbReference type="SAM" id="Phobius"/>
    </source>
</evidence>
<proteinExistence type="inferred from homology"/>
<dbReference type="PANTHER" id="PTHR44196">
    <property type="entry name" value="DEHYDROGENASE/REDUCTASE SDR FAMILY MEMBER 7B"/>
    <property type="match status" value="1"/>
</dbReference>
<comment type="function">
    <text evidence="3">Putative oxidoreductase.</text>
</comment>
<dbReference type="InterPro" id="IPR036291">
    <property type="entry name" value="NAD(P)-bd_dom_sf"/>
</dbReference>
<organism evidence="6 7">
    <name type="scientific">Aphis craccivora</name>
    <name type="common">Cowpea aphid</name>
    <dbReference type="NCBI Taxonomy" id="307492"/>
    <lineage>
        <taxon>Eukaryota</taxon>
        <taxon>Metazoa</taxon>
        <taxon>Ecdysozoa</taxon>
        <taxon>Arthropoda</taxon>
        <taxon>Hexapoda</taxon>
        <taxon>Insecta</taxon>
        <taxon>Pterygota</taxon>
        <taxon>Neoptera</taxon>
        <taxon>Paraneoptera</taxon>
        <taxon>Hemiptera</taxon>
        <taxon>Sternorrhyncha</taxon>
        <taxon>Aphidomorpha</taxon>
        <taxon>Aphidoidea</taxon>
        <taxon>Aphididae</taxon>
        <taxon>Aphidini</taxon>
        <taxon>Aphis</taxon>
        <taxon>Aphis</taxon>
    </lineage>
</organism>
<dbReference type="GO" id="GO:0016491">
    <property type="term" value="F:oxidoreductase activity"/>
    <property type="evidence" value="ECO:0007669"/>
    <property type="project" value="UniProtKB-KW"/>
</dbReference>
<keyword evidence="5" id="KW-1133">Transmembrane helix</keyword>
<dbReference type="GO" id="GO:0016020">
    <property type="term" value="C:membrane"/>
    <property type="evidence" value="ECO:0007669"/>
    <property type="project" value="TreeGrafter"/>
</dbReference>
<keyword evidence="7" id="KW-1185">Reference proteome</keyword>
<feature type="transmembrane region" description="Helical" evidence="5">
    <location>
        <begin position="6"/>
        <end position="29"/>
    </location>
</feature>
<accession>A0A6G0ZKP9</accession>
<evidence type="ECO:0000313" key="7">
    <source>
        <dbReference type="Proteomes" id="UP000478052"/>
    </source>
</evidence>
<evidence type="ECO:0000256" key="3">
    <source>
        <dbReference type="ARBA" id="ARBA00037096"/>
    </source>
</evidence>
<evidence type="ECO:0000256" key="1">
    <source>
        <dbReference type="ARBA" id="ARBA00006484"/>
    </source>
</evidence>
<evidence type="ECO:0000313" key="6">
    <source>
        <dbReference type="EMBL" id="KAF0771620.1"/>
    </source>
</evidence>
<dbReference type="Proteomes" id="UP000478052">
    <property type="component" value="Unassembled WGS sequence"/>
</dbReference>
<evidence type="ECO:0000256" key="2">
    <source>
        <dbReference type="ARBA" id="ARBA00023002"/>
    </source>
</evidence>
<reference evidence="6 7" key="1">
    <citation type="submission" date="2019-08" db="EMBL/GenBank/DDBJ databases">
        <title>Whole genome of Aphis craccivora.</title>
        <authorList>
            <person name="Voronova N.V."/>
            <person name="Shulinski R.S."/>
            <person name="Bandarenka Y.V."/>
            <person name="Zhorov D.G."/>
            <person name="Warner D."/>
        </authorList>
    </citation>
    <scope>NUCLEOTIDE SEQUENCE [LARGE SCALE GENOMIC DNA]</scope>
    <source>
        <strain evidence="6">180601</strain>
        <tissue evidence="6">Whole Body</tissue>
    </source>
</reference>
<evidence type="ECO:0000256" key="4">
    <source>
        <dbReference type="RuleBase" id="RU000363"/>
    </source>
</evidence>
<dbReference type="SUPFAM" id="SSF51735">
    <property type="entry name" value="NAD(P)-binding Rossmann-fold domains"/>
    <property type="match status" value="1"/>
</dbReference>
<comment type="similarity">
    <text evidence="1 4">Belongs to the short-chain dehydrogenases/reductases (SDR) family.</text>
</comment>
<comment type="caution">
    <text evidence="6">The sequence shown here is derived from an EMBL/GenBank/DDBJ whole genome shotgun (WGS) entry which is preliminary data.</text>
</comment>
<keyword evidence="5" id="KW-0812">Transmembrane</keyword>
<sequence>MSDAHATPIAWQYVCCSLPILIPMSVYVLKKCFNNRYRTLNSKVVLITGASSGLGETLAHEFYSHGCALILTGRSSNELERVKNDLLSRSDIKNVNKPCILVLDLIDQSTIEVVSQKVLGVFGRVDILINNAGISYRGRAEATMAEVDYKVMLVNYFGQVALTKAILPSMIHHKSGHIIAISSVQGKIAVPFRSAYTASKHALQAFFDTLRAEISHHKVKVTVVSPGYIQTNLSLNALTGSGSKYGVMDESTMSGYSAEYVAQRIVDAVVNDEQEVIIAPFYARLTVKLVRKCRIQGFPAIRRTSVGYSPLSSAYGNLTFDKQPGQSTRYLEISC</sequence>
<protein>
    <submittedName>
        <fullName evidence="6">Dehydrogenase/reductase SDR family protein 7-like</fullName>
    </submittedName>
</protein>
<dbReference type="PANTHER" id="PTHR44196:SF1">
    <property type="entry name" value="DEHYDROGENASE_REDUCTASE SDR FAMILY MEMBER 7B"/>
    <property type="match status" value="1"/>
</dbReference>
<dbReference type="OrthoDB" id="5307821at2759"/>
<name>A0A6G0ZKP9_APHCR</name>
<dbReference type="EMBL" id="VUJU01000272">
    <property type="protein sequence ID" value="KAF0771620.1"/>
    <property type="molecule type" value="Genomic_DNA"/>
</dbReference>
<keyword evidence="5" id="KW-0472">Membrane</keyword>
<dbReference type="PROSITE" id="PS00061">
    <property type="entry name" value="ADH_SHORT"/>
    <property type="match status" value="1"/>
</dbReference>
<dbReference type="Pfam" id="PF00106">
    <property type="entry name" value="adh_short"/>
    <property type="match status" value="1"/>
</dbReference>
<gene>
    <name evidence="6" type="ORF">FWK35_00002835</name>
</gene>
<dbReference type="Gene3D" id="3.40.50.720">
    <property type="entry name" value="NAD(P)-binding Rossmann-like Domain"/>
    <property type="match status" value="1"/>
</dbReference>
<dbReference type="PRINTS" id="PR00081">
    <property type="entry name" value="GDHRDH"/>
</dbReference>
<dbReference type="InterPro" id="IPR002347">
    <property type="entry name" value="SDR_fam"/>
</dbReference>
<keyword evidence="2" id="KW-0560">Oxidoreductase</keyword>
<dbReference type="AlphaFoldDB" id="A0A6G0ZKP9"/>